<dbReference type="Proteomes" id="UP000028863">
    <property type="component" value="Unassembled WGS sequence"/>
</dbReference>
<accession>W9AQR3</accession>
<evidence type="ECO:0000313" key="2">
    <source>
        <dbReference type="Proteomes" id="UP000028863"/>
    </source>
</evidence>
<gene>
    <name evidence="1" type="ORF">BN988_03822</name>
</gene>
<organism evidence="1 2">
    <name type="scientific">Oceanobacillus picturae</name>
    <dbReference type="NCBI Taxonomy" id="171693"/>
    <lineage>
        <taxon>Bacteria</taxon>
        <taxon>Bacillati</taxon>
        <taxon>Bacillota</taxon>
        <taxon>Bacilli</taxon>
        <taxon>Bacillales</taxon>
        <taxon>Bacillaceae</taxon>
        <taxon>Oceanobacillus</taxon>
    </lineage>
</organism>
<sequence length="188" mass="22185">MKTKRKIITKDQVEYTIDVTEKVVQLTDKQFLSLEDSIQRLESEIIEEKGINLYNIPEEQSQKILNELDRIIGEFTIDELLEYEIIDFHSHALERIGDEKICIDRRWTYENADKEIAECLKRAYSVEQVRLRFNKMTKRSWKQLAFNIKGSIGRGAERRDGNVVINFDEDPLGDEQVMVITILEPEYK</sequence>
<dbReference type="STRING" id="171693.BN988_03822"/>
<comment type="caution">
    <text evidence="1">The sequence shown here is derived from an EMBL/GenBank/DDBJ whole genome shotgun (WGS) entry which is preliminary data.</text>
</comment>
<reference evidence="1" key="1">
    <citation type="submission" date="2014-03" db="EMBL/GenBank/DDBJ databases">
        <title>Draft genome sequencing of Oceanobacillus picturae strain S1 isolated from human gut.</title>
        <authorList>
            <person name="Croce O."/>
            <person name="Lagier J.C."/>
            <person name="Raoult D."/>
        </authorList>
    </citation>
    <scope>NUCLEOTIDE SEQUENCE [LARGE SCALE GENOMIC DNA]</scope>
    <source>
        <strain evidence="1">S1</strain>
    </source>
</reference>
<proteinExistence type="predicted"/>
<name>W9AQR3_9BACI</name>
<reference evidence="1" key="2">
    <citation type="submission" date="2014-03" db="EMBL/GenBank/DDBJ databases">
        <authorList>
            <person name="Urmite Genomes"/>
        </authorList>
    </citation>
    <scope>NUCLEOTIDE SEQUENCE</scope>
    <source>
        <strain evidence="1">S1</strain>
    </source>
</reference>
<dbReference type="AlphaFoldDB" id="W9AQR3"/>
<dbReference type="EMBL" id="CCAX010000005">
    <property type="protein sequence ID" value="CDO05232.1"/>
    <property type="molecule type" value="Genomic_DNA"/>
</dbReference>
<protein>
    <submittedName>
        <fullName evidence="1">Uncharacterized protein</fullName>
    </submittedName>
</protein>
<dbReference type="RefSeq" id="WP_036578753.1">
    <property type="nucleotide sequence ID" value="NZ_CABLBW010000005.1"/>
</dbReference>
<evidence type="ECO:0000313" key="1">
    <source>
        <dbReference type="EMBL" id="CDO05232.1"/>
    </source>
</evidence>
<keyword evidence="2" id="KW-1185">Reference proteome</keyword>